<dbReference type="SUPFAM" id="SSF52540">
    <property type="entry name" value="P-loop containing nucleoside triphosphate hydrolases"/>
    <property type="match status" value="1"/>
</dbReference>
<dbReference type="Gene3D" id="3.40.50.300">
    <property type="entry name" value="P-loop containing nucleotide triphosphate hydrolases"/>
    <property type="match status" value="1"/>
</dbReference>
<evidence type="ECO:0000313" key="2">
    <source>
        <dbReference type="Proteomes" id="UP000623172"/>
    </source>
</evidence>
<dbReference type="RefSeq" id="WP_249314481.1">
    <property type="nucleotide sequence ID" value="NZ_JACRSR010000001.1"/>
</dbReference>
<evidence type="ECO:0000313" key="1">
    <source>
        <dbReference type="EMBL" id="MBC8530507.1"/>
    </source>
</evidence>
<comment type="caution">
    <text evidence="1">The sequence shown here is derived from an EMBL/GenBank/DDBJ whole genome shotgun (WGS) entry which is preliminary data.</text>
</comment>
<keyword evidence="2" id="KW-1185">Reference proteome</keyword>
<dbReference type="Pfam" id="PF13238">
    <property type="entry name" value="AAA_18"/>
    <property type="match status" value="1"/>
</dbReference>
<name>A0A926HK25_9FIRM</name>
<accession>A0A926HK25</accession>
<reference evidence="1" key="1">
    <citation type="submission" date="2020-08" db="EMBL/GenBank/DDBJ databases">
        <title>Genome public.</title>
        <authorList>
            <person name="Liu C."/>
            <person name="Sun Q."/>
        </authorList>
    </citation>
    <scope>NUCLEOTIDE SEQUENCE</scope>
    <source>
        <strain evidence="1">NSJ-53</strain>
    </source>
</reference>
<gene>
    <name evidence="1" type="ORF">H8696_01425</name>
</gene>
<dbReference type="EMBL" id="JACRSR010000001">
    <property type="protein sequence ID" value="MBC8530507.1"/>
    <property type="molecule type" value="Genomic_DNA"/>
</dbReference>
<protein>
    <submittedName>
        <fullName evidence="1">AAA family ATPase</fullName>
    </submittedName>
</protein>
<dbReference type="AlphaFoldDB" id="A0A926HK25"/>
<organism evidence="1 2">
    <name type="scientific">Gehongia tenuis</name>
    <dbReference type="NCBI Taxonomy" id="2763655"/>
    <lineage>
        <taxon>Bacteria</taxon>
        <taxon>Bacillati</taxon>
        <taxon>Bacillota</taxon>
        <taxon>Clostridia</taxon>
        <taxon>Christensenellales</taxon>
        <taxon>Christensenellaceae</taxon>
        <taxon>Gehongia</taxon>
    </lineage>
</organism>
<dbReference type="InterPro" id="IPR027417">
    <property type="entry name" value="P-loop_NTPase"/>
</dbReference>
<proteinExistence type="predicted"/>
<dbReference type="Proteomes" id="UP000623172">
    <property type="component" value="Unassembled WGS sequence"/>
</dbReference>
<sequence length="181" mass="20467">MKKLILVGGTMGAGKSTVCEALLPMLAPAAYLDGDWCWRMAPFTVTEENRRMVLANIGHLLRSYLHNSSFAAVLFCWVMQEEEIWNAVLREVEGCEFELHKVCLTLNETALRERILKDVAAGKREIEVMERSVQRLPLYGRVSAAKLNVSFMDGEEAARTIAREVQKPFGKFFIENGLTKK</sequence>